<dbReference type="PANTHER" id="PTHR33939">
    <property type="entry name" value="PROTEIN CBG22215"/>
    <property type="match status" value="1"/>
</dbReference>
<reference evidence="1" key="1">
    <citation type="submission" date="2020-07" db="EMBL/GenBank/DDBJ databases">
        <title>The High-quality genome of the commercially important snow crab, Chionoecetes opilio.</title>
        <authorList>
            <person name="Jeong J.-H."/>
            <person name="Ryu S."/>
        </authorList>
    </citation>
    <scope>NUCLEOTIDE SEQUENCE</scope>
    <source>
        <strain evidence="1">MADBK_172401_WGS</strain>
        <tissue evidence="1">Digestive gland</tissue>
    </source>
</reference>
<gene>
    <name evidence="1" type="ORF">GWK47_047367</name>
</gene>
<evidence type="ECO:0000313" key="1">
    <source>
        <dbReference type="EMBL" id="KAG0720969.1"/>
    </source>
</evidence>
<dbReference type="Proteomes" id="UP000770661">
    <property type="component" value="Unassembled WGS sequence"/>
</dbReference>
<dbReference type="EMBL" id="JACEEZ010011987">
    <property type="protein sequence ID" value="KAG0720969.1"/>
    <property type="molecule type" value="Genomic_DNA"/>
</dbReference>
<organism evidence="1 2">
    <name type="scientific">Chionoecetes opilio</name>
    <name type="common">Atlantic snow crab</name>
    <name type="synonym">Cancer opilio</name>
    <dbReference type="NCBI Taxonomy" id="41210"/>
    <lineage>
        <taxon>Eukaryota</taxon>
        <taxon>Metazoa</taxon>
        <taxon>Ecdysozoa</taxon>
        <taxon>Arthropoda</taxon>
        <taxon>Crustacea</taxon>
        <taxon>Multicrustacea</taxon>
        <taxon>Malacostraca</taxon>
        <taxon>Eumalacostraca</taxon>
        <taxon>Eucarida</taxon>
        <taxon>Decapoda</taxon>
        <taxon>Pleocyemata</taxon>
        <taxon>Brachyura</taxon>
        <taxon>Eubrachyura</taxon>
        <taxon>Majoidea</taxon>
        <taxon>Majidae</taxon>
        <taxon>Chionoecetes</taxon>
    </lineage>
</organism>
<name>A0A8J4YDP5_CHIOP</name>
<sequence length="181" mass="20659">MGMTAMAVRMLLQRITRSRPVTQTAPPTPPVFDNFTVGAIRRLIYGKFAAKQIFTEGSLTEDLKTACIIPKATSEPLAWRLIHAMGFRYKTSQRKMYVKESLDVVCRRISALRALQRNQEEGRQVVYLDQTWFTTRMNHNMQWVDNTQADTSVTYSRQVSPGEGERFVVIAADTANGFVEY</sequence>
<keyword evidence="2" id="KW-1185">Reference proteome</keyword>
<dbReference type="AlphaFoldDB" id="A0A8J4YDP5"/>
<protein>
    <submittedName>
        <fullName evidence="1">Uncharacterized protein</fullName>
    </submittedName>
</protein>
<proteinExistence type="predicted"/>
<dbReference type="PANTHER" id="PTHR33939:SF1">
    <property type="entry name" value="DUF4371 DOMAIN-CONTAINING PROTEIN"/>
    <property type="match status" value="1"/>
</dbReference>
<comment type="caution">
    <text evidence="1">The sequence shown here is derived from an EMBL/GenBank/DDBJ whole genome shotgun (WGS) entry which is preliminary data.</text>
</comment>
<dbReference type="OrthoDB" id="6511194at2759"/>
<accession>A0A8J4YDP5</accession>
<evidence type="ECO:0000313" key="2">
    <source>
        <dbReference type="Proteomes" id="UP000770661"/>
    </source>
</evidence>